<dbReference type="HOGENOM" id="CLU_162038_0_0_5"/>
<evidence type="ECO:0008006" key="4">
    <source>
        <dbReference type="Google" id="ProtNLM"/>
    </source>
</evidence>
<dbReference type="eggNOG" id="ENOG5032TM0">
    <property type="taxonomic scope" value="Bacteria"/>
</dbReference>
<dbReference type="AlphaFoldDB" id="A9D5E7"/>
<proteinExistence type="predicted"/>
<accession>A9D5E7</accession>
<name>A9D5E7_HOEPD</name>
<reference evidence="2 3" key="1">
    <citation type="submission" date="2007-10" db="EMBL/GenBank/DDBJ databases">
        <authorList>
            <person name="Wagner-Dobler I."/>
            <person name="Ferriera S."/>
            <person name="Johnson J."/>
            <person name="Kravitz S."/>
            <person name="Beeson K."/>
            <person name="Sutton G."/>
            <person name="Rogers Y.-H."/>
            <person name="Friedman R."/>
            <person name="Frazier M."/>
            <person name="Venter J.C."/>
        </authorList>
    </citation>
    <scope>NUCLEOTIDE SEQUENCE [LARGE SCALE GENOMIC DNA]</scope>
    <source>
        <strain evidence="2 3">DFL-43</strain>
    </source>
</reference>
<dbReference type="Proteomes" id="UP000004291">
    <property type="component" value="Chromosome"/>
</dbReference>
<protein>
    <recommendedName>
        <fullName evidence="4">Transcriptional regulator</fullName>
    </recommendedName>
</protein>
<gene>
    <name evidence="2" type="ORF">HPDFL43_06585</name>
</gene>
<organism evidence="2 3">
    <name type="scientific">Hoeflea phototrophica (strain DSM 17068 / NCIMB 14078 / DFL-43)</name>
    <dbReference type="NCBI Taxonomy" id="411684"/>
    <lineage>
        <taxon>Bacteria</taxon>
        <taxon>Pseudomonadati</taxon>
        <taxon>Pseudomonadota</taxon>
        <taxon>Alphaproteobacteria</taxon>
        <taxon>Hyphomicrobiales</taxon>
        <taxon>Rhizobiaceae</taxon>
        <taxon>Hoeflea</taxon>
    </lineage>
</organism>
<comment type="caution">
    <text evidence="2">The sequence shown here is derived from an EMBL/GenBank/DDBJ whole genome shotgun (WGS) entry which is preliminary data.</text>
</comment>
<dbReference type="RefSeq" id="WP_040450054.1">
    <property type="nucleotide sequence ID" value="NZ_CM002917.1"/>
</dbReference>
<reference evidence="2 3" key="2">
    <citation type="submission" date="2012-06" db="EMBL/GenBank/DDBJ databases">
        <authorList>
            <person name="Fiebig A."/>
        </authorList>
    </citation>
    <scope>NUCLEOTIDE SEQUENCE [LARGE SCALE GENOMIC DNA]</scope>
    <source>
        <strain evidence="2 3">DFL-43</strain>
    </source>
</reference>
<dbReference type="OrthoDB" id="8452182at2"/>
<feature type="compositionally biased region" description="Polar residues" evidence="1">
    <location>
        <begin position="1"/>
        <end position="11"/>
    </location>
</feature>
<keyword evidence="3" id="KW-1185">Reference proteome</keyword>
<evidence type="ECO:0000313" key="2">
    <source>
        <dbReference type="EMBL" id="EDQ34100.2"/>
    </source>
</evidence>
<dbReference type="EMBL" id="ABIA03000002">
    <property type="protein sequence ID" value="EDQ34100.2"/>
    <property type="molecule type" value="Genomic_DNA"/>
</dbReference>
<evidence type="ECO:0000256" key="1">
    <source>
        <dbReference type="SAM" id="MobiDB-lite"/>
    </source>
</evidence>
<evidence type="ECO:0000313" key="3">
    <source>
        <dbReference type="Proteomes" id="UP000004291"/>
    </source>
</evidence>
<sequence length="104" mass="11103">MNSDNDNSSESGQHEDEADTPSIFIIIGQTSRRKGGEMKPVHVLIAAPDDDTAVRLCLDALSAKGFAEADLDQIGVLEDMPDEEPHASAYQGAMEGEVAVIAFE</sequence>
<dbReference type="STRING" id="411684.HPDFL43_06585"/>
<feature type="region of interest" description="Disordered" evidence="1">
    <location>
        <begin position="1"/>
        <end position="22"/>
    </location>
</feature>